<feature type="signal peptide" evidence="1">
    <location>
        <begin position="1"/>
        <end position="25"/>
    </location>
</feature>
<dbReference type="AlphaFoldDB" id="A0A498HUB2"/>
<reference evidence="2 3" key="1">
    <citation type="submission" date="2018-10" db="EMBL/GenBank/DDBJ databases">
        <title>A high-quality apple genome assembly.</title>
        <authorList>
            <person name="Hu J."/>
        </authorList>
    </citation>
    <scope>NUCLEOTIDE SEQUENCE [LARGE SCALE GENOMIC DNA]</scope>
    <source>
        <strain evidence="3">cv. HFTH1</strain>
        <tissue evidence="2">Young leaf</tissue>
    </source>
</reference>
<sequence length="77" mass="8559">MNKFTITSFLLVLFARFQLLKLQSAVIITPSKEKENVRMESAGNSALQIVRKEVSAKLLALVLYAIATVELLSTQGY</sequence>
<keyword evidence="3" id="KW-1185">Reference proteome</keyword>
<dbReference type="EMBL" id="RDQH01000341">
    <property type="protein sequence ID" value="RXH72473.1"/>
    <property type="molecule type" value="Genomic_DNA"/>
</dbReference>
<protein>
    <submittedName>
        <fullName evidence="2">Uncharacterized protein</fullName>
    </submittedName>
</protein>
<accession>A0A498HUB2</accession>
<dbReference type="Proteomes" id="UP000290289">
    <property type="component" value="Chromosome 15"/>
</dbReference>
<evidence type="ECO:0000313" key="3">
    <source>
        <dbReference type="Proteomes" id="UP000290289"/>
    </source>
</evidence>
<name>A0A498HUB2_MALDO</name>
<evidence type="ECO:0000256" key="1">
    <source>
        <dbReference type="SAM" id="SignalP"/>
    </source>
</evidence>
<organism evidence="2 3">
    <name type="scientific">Malus domestica</name>
    <name type="common">Apple</name>
    <name type="synonym">Pyrus malus</name>
    <dbReference type="NCBI Taxonomy" id="3750"/>
    <lineage>
        <taxon>Eukaryota</taxon>
        <taxon>Viridiplantae</taxon>
        <taxon>Streptophyta</taxon>
        <taxon>Embryophyta</taxon>
        <taxon>Tracheophyta</taxon>
        <taxon>Spermatophyta</taxon>
        <taxon>Magnoliopsida</taxon>
        <taxon>eudicotyledons</taxon>
        <taxon>Gunneridae</taxon>
        <taxon>Pentapetalae</taxon>
        <taxon>rosids</taxon>
        <taxon>fabids</taxon>
        <taxon>Rosales</taxon>
        <taxon>Rosaceae</taxon>
        <taxon>Amygdaloideae</taxon>
        <taxon>Maleae</taxon>
        <taxon>Malus</taxon>
    </lineage>
</organism>
<feature type="chain" id="PRO_5019829507" evidence="1">
    <location>
        <begin position="26"/>
        <end position="77"/>
    </location>
</feature>
<comment type="caution">
    <text evidence="2">The sequence shown here is derived from an EMBL/GenBank/DDBJ whole genome shotgun (WGS) entry which is preliminary data.</text>
</comment>
<evidence type="ECO:0000313" key="2">
    <source>
        <dbReference type="EMBL" id="RXH72473.1"/>
    </source>
</evidence>
<gene>
    <name evidence="2" type="ORF">DVH24_012157</name>
</gene>
<proteinExistence type="predicted"/>
<keyword evidence="1" id="KW-0732">Signal</keyword>